<feature type="domain" description="Outer membrane protein SusF N-terminal" evidence="2">
    <location>
        <begin position="20"/>
        <end position="155"/>
    </location>
</feature>
<keyword evidence="1" id="KW-0732">Signal</keyword>
<feature type="signal peptide" evidence="1">
    <location>
        <begin position="1"/>
        <end position="18"/>
    </location>
</feature>
<reference evidence="4" key="1">
    <citation type="journal article" date="2021" name="PeerJ">
        <title>Extensive microbial diversity within the chicken gut microbiome revealed by metagenomics and culture.</title>
        <authorList>
            <person name="Gilroy R."/>
            <person name="Ravi A."/>
            <person name="Getino M."/>
            <person name="Pursley I."/>
            <person name="Horton D.L."/>
            <person name="Alikhan N.F."/>
            <person name="Baker D."/>
            <person name="Gharbi K."/>
            <person name="Hall N."/>
            <person name="Watson M."/>
            <person name="Adriaenssens E.M."/>
            <person name="Foster-Nyarko E."/>
            <person name="Jarju S."/>
            <person name="Secka A."/>
            <person name="Antonio M."/>
            <person name="Oren A."/>
            <person name="Chaudhuri R.R."/>
            <person name="La Ragione R."/>
            <person name="Hildebrand F."/>
            <person name="Pallen M.J."/>
        </authorList>
    </citation>
    <scope>NUCLEOTIDE SEQUENCE</scope>
    <source>
        <strain evidence="4">G4-2901</strain>
    </source>
</reference>
<accession>A0A948TBK6</accession>
<evidence type="ECO:0000259" key="3">
    <source>
        <dbReference type="Pfam" id="PF26120"/>
    </source>
</evidence>
<evidence type="ECO:0000313" key="4">
    <source>
        <dbReference type="EMBL" id="MBU3837819.1"/>
    </source>
</evidence>
<dbReference type="Gene3D" id="2.60.40.3620">
    <property type="match status" value="2"/>
</dbReference>
<dbReference type="Gene3D" id="2.60.40.3640">
    <property type="match status" value="1"/>
</dbReference>
<protein>
    <submittedName>
        <fullName evidence="4">DUF5115 domain-containing protein</fullName>
    </submittedName>
</protein>
<sequence length="374" mass="41124">MKKKFLYTAIFAAMIGLASCNEDFNADVAAPQTWEQGEILAASGMTITPAADINLETVTEDSVILFSYQVNNQVEGSKIENLTAYVSKQDVEEWRKIEVDAEGKASVEVLQKTIEDLYGKKDEMRTLALKAEASMNIDGEALFLSAEKVSVNITPKKPLIIPEYYIVGNIQGWNTGTKSCALYPVNLEESIFTYTTDFSNNNAGTPNFKIWAAADFGNWDNAIGTQIDGDTNLEGKLVQGNVGAIQTPDNGIYTLTLNLIEMKYEMVKEENQSVAEYTSIGLVGGFNGWNQVDNVQLIKAAPHNWYISNFTVESESELKFNADKAWTVSWGAGVNLGDTPFGKADLNGANFKLPAGTYDVFFNDITGQFAFFAR</sequence>
<dbReference type="InterPro" id="IPR033408">
    <property type="entry name" value="SusF_N"/>
</dbReference>
<organism evidence="4 5">
    <name type="scientific">Candidatus Phocaeicola faecigallinarum</name>
    <dbReference type="NCBI Taxonomy" id="2838732"/>
    <lineage>
        <taxon>Bacteria</taxon>
        <taxon>Pseudomonadati</taxon>
        <taxon>Bacteroidota</taxon>
        <taxon>Bacteroidia</taxon>
        <taxon>Bacteroidales</taxon>
        <taxon>Bacteroidaceae</taxon>
        <taxon>Phocaeicola</taxon>
    </lineage>
</organism>
<proteinExistence type="predicted"/>
<comment type="caution">
    <text evidence="4">The sequence shown here is derived from an EMBL/GenBank/DDBJ whole genome shotgun (WGS) entry which is preliminary data.</text>
</comment>
<dbReference type="Pfam" id="PF26120">
    <property type="entry name" value="CBM_1st_SusF"/>
    <property type="match status" value="1"/>
</dbReference>
<feature type="chain" id="PRO_5037047830" evidence="1">
    <location>
        <begin position="19"/>
        <end position="374"/>
    </location>
</feature>
<gene>
    <name evidence="4" type="ORF">H9777_05805</name>
</gene>
<dbReference type="EMBL" id="JAHLFW010000051">
    <property type="protein sequence ID" value="MBU3837819.1"/>
    <property type="molecule type" value="Genomic_DNA"/>
</dbReference>
<dbReference type="Pfam" id="PF17142">
    <property type="entry name" value="SusF_N"/>
    <property type="match status" value="1"/>
</dbReference>
<evidence type="ECO:0000259" key="2">
    <source>
        <dbReference type="Pfam" id="PF17142"/>
    </source>
</evidence>
<feature type="domain" description="SusF first starch specific CBM" evidence="3">
    <location>
        <begin position="164"/>
        <end position="266"/>
    </location>
</feature>
<evidence type="ECO:0000256" key="1">
    <source>
        <dbReference type="SAM" id="SignalP"/>
    </source>
</evidence>
<evidence type="ECO:0000313" key="5">
    <source>
        <dbReference type="Proteomes" id="UP000783796"/>
    </source>
</evidence>
<name>A0A948TBK6_9BACT</name>
<dbReference type="AlphaFoldDB" id="A0A948TBK6"/>
<dbReference type="PROSITE" id="PS51257">
    <property type="entry name" value="PROKAR_LIPOPROTEIN"/>
    <property type="match status" value="1"/>
</dbReference>
<dbReference type="InterPro" id="IPR058976">
    <property type="entry name" value="CBM_1st_SusF"/>
</dbReference>
<dbReference type="Proteomes" id="UP000783796">
    <property type="component" value="Unassembled WGS sequence"/>
</dbReference>
<reference evidence="4" key="2">
    <citation type="submission" date="2021-04" db="EMBL/GenBank/DDBJ databases">
        <authorList>
            <person name="Gilroy R."/>
        </authorList>
    </citation>
    <scope>NUCLEOTIDE SEQUENCE</scope>
    <source>
        <strain evidence="4">G4-2901</strain>
    </source>
</reference>